<keyword evidence="2" id="KW-1185">Reference proteome</keyword>
<evidence type="ECO:0000313" key="1">
    <source>
        <dbReference type="EMBL" id="KAH3802288.1"/>
    </source>
</evidence>
<reference evidence="1" key="1">
    <citation type="journal article" date="2019" name="bioRxiv">
        <title>The Genome of the Zebra Mussel, Dreissena polymorpha: A Resource for Invasive Species Research.</title>
        <authorList>
            <person name="McCartney M.A."/>
            <person name="Auch B."/>
            <person name="Kono T."/>
            <person name="Mallez S."/>
            <person name="Zhang Y."/>
            <person name="Obille A."/>
            <person name="Becker A."/>
            <person name="Abrahante J.E."/>
            <person name="Garbe J."/>
            <person name="Badalamenti J.P."/>
            <person name="Herman A."/>
            <person name="Mangelson H."/>
            <person name="Liachko I."/>
            <person name="Sullivan S."/>
            <person name="Sone E.D."/>
            <person name="Koren S."/>
            <person name="Silverstein K.A.T."/>
            <person name="Beckman K.B."/>
            <person name="Gohl D.M."/>
        </authorList>
    </citation>
    <scope>NUCLEOTIDE SEQUENCE</scope>
    <source>
        <strain evidence="1">Duluth1</strain>
        <tissue evidence="1">Whole animal</tissue>
    </source>
</reference>
<dbReference type="EMBL" id="JAIWYP010000007">
    <property type="protein sequence ID" value="KAH3802288.1"/>
    <property type="molecule type" value="Genomic_DNA"/>
</dbReference>
<evidence type="ECO:0000313" key="2">
    <source>
        <dbReference type="Proteomes" id="UP000828390"/>
    </source>
</evidence>
<dbReference type="Proteomes" id="UP000828390">
    <property type="component" value="Unassembled WGS sequence"/>
</dbReference>
<reference evidence="1" key="2">
    <citation type="submission" date="2020-11" db="EMBL/GenBank/DDBJ databases">
        <authorList>
            <person name="McCartney M.A."/>
            <person name="Auch B."/>
            <person name="Kono T."/>
            <person name="Mallez S."/>
            <person name="Becker A."/>
            <person name="Gohl D.M."/>
            <person name="Silverstein K.A.T."/>
            <person name="Koren S."/>
            <person name="Bechman K.B."/>
            <person name="Herman A."/>
            <person name="Abrahante J.E."/>
            <person name="Garbe J."/>
        </authorList>
    </citation>
    <scope>NUCLEOTIDE SEQUENCE</scope>
    <source>
        <strain evidence="1">Duluth1</strain>
        <tissue evidence="1">Whole animal</tissue>
    </source>
</reference>
<comment type="caution">
    <text evidence="1">The sequence shown here is derived from an EMBL/GenBank/DDBJ whole genome shotgun (WGS) entry which is preliminary data.</text>
</comment>
<sequence>MCGYEFVQHTAYKWGVNSGPTPSATTGPINDHTFKNRTGNGVNLLNSVSVKPPIQRAEHASADYILTTGEIAGSILNSNQIYFFVLCTQL</sequence>
<accession>A0A9D4FS87</accession>
<dbReference type="AlphaFoldDB" id="A0A9D4FS87"/>
<gene>
    <name evidence="1" type="ORF">DPMN_155963</name>
</gene>
<proteinExistence type="predicted"/>
<name>A0A9D4FS87_DREPO</name>
<organism evidence="1 2">
    <name type="scientific">Dreissena polymorpha</name>
    <name type="common">Zebra mussel</name>
    <name type="synonym">Mytilus polymorpha</name>
    <dbReference type="NCBI Taxonomy" id="45954"/>
    <lineage>
        <taxon>Eukaryota</taxon>
        <taxon>Metazoa</taxon>
        <taxon>Spiralia</taxon>
        <taxon>Lophotrochozoa</taxon>
        <taxon>Mollusca</taxon>
        <taxon>Bivalvia</taxon>
        <taxon>Autobranchia</taxon>
        <taxon>Heteroconchia</taxon>
        <taxon>Euheterodonta</taxon>
        <taxon>Imparidentia</taxon>
        <taxon>Neoheterodontei</taxon>
        <taxon>Myida</taxon>
        <taxon>Dreissenoidea</taxon>
        <taxon>Dreissenidae</taxon>
        <taxon>Dreissena</taxon>
    </lineage>
</organism>
<protein>
    <submittedName>
        <fullName evidence="1">Uncharacterized protein</fullName>
    </submittedName>
</protein>